<protein>
    <submittedName>
        <fullName evidence="2">Uncharacterized protein</fullName>
    </submittedName>
</protein>
<keyword evidence="1" id="KW-0812">Transmembrane</keyword>
<evidence type="ECO:0000256" key="1">
    <source>
        <dbReference type="SAM" id="Phobius"/>
    </source>
</evidence>
<reference evidence="2" key="1">
    <citation type="submission" date="2022-04" db="EMBL/GenBank/DDBJ databases">
        <authorList>
            <person name="Xu L."/>
            <person name="Lv Z."/>
        </authorList>
    </citation>
    <scope>NUCLEOTIDE SEQUENCE</scope>
    <source>
        <strain evidence="2">LV_2022a</strain>
    </source>
</reference>
<evidence type="ECO:0000313" key="2">
    <source>
        <dbReference type="EMBL" id="KAK4475165.1"/>
    </source>
</evidence>
<dbReference type="EMBL" id="JALJAT010000001">
    <property type="protein sequence ID" value="KAK4475165.1"/>
    <property type="molecule type" value="Genomic_DNA"/>
</dbReference>
<reference evidence="2" key="2">
    <citation type="journal article" date="2023" name="Infect Dis Poverty">
        <title>Chromosome-scale genome of the human blood fluke Schistosoma mekongi and its implications for public health.</title>
        <authorList>
            <person name="Zhou M."/>
            <person name="Xu L."/>
            <person name="Xu D."/>
            <person name="Chen W."/>
            <person name="Khan J."/>
            <person name="Hu Y."/>
            <person name="Huang H."/>
            <person name="Wei H."/>
            <person name="Zhang Y."/>
            <person name="Chusongsang P."/>
            <person name="Tanasarnprasert K."/>
            <person name="Hu X."/>
            <person name="Limpanont Y."/>
            <person name="Lv Z."/>
        </authorList>
    </citation>
    <scope>NUCLEOTIDE SEQUENCE</scope>
    <source>
        <strain evidence="2">LV_2022a</strain>
    </source>
</reference>
<organism evidence="2 3">
    <name type="scientific">Schistosoma mekongi</name>
    <name type="common">Parasitic worm</name>
    <dbReference type="NCBI Taxonomy" id="38744"/>
    <lineage>
        <taxon>Eukaryota</taxon>
        <taxon>Metazoa</taxon>
        <taxon>Spiralia</taxon>
        <taxon>Lophotrochozoa</taxon>
        <taxon>Platyhelminthes</taxon>
        <taxon>Trematoda</taxon>
        <taxon>Digenea</taxon>
        <taxon>Strigeidida</taxon>
        <taxon>Schistosomatoidea</taxon>
        <taxon>Schistosomatidae</taxon>
        <taxon>Schistosoma</taxon>
    </lineage>
</organism>
<name>A0AAE2D9J9_SCHME</name>
<proteinExistence type="predicted"/>
<dbReference type="AlphaFoldDB" id="A0AAE2D9J9"/>
<gene>
    <name evidence="2" type="ORF">MN116_002248</name>
</gene>
<keyword evidence="3" id="KW-1185">Reference proteome</keyword>
<keyword evidence="1" id="KW-1133">Transmembrane helix</keyword>
<sequence length="119" mass="13821">MKEMFSYSMNGLIYQLTMKTLLILVIYCYIVLIHGSVQHGTLSQPMKDYLLAKETYLTTDSAYFKCLAVCLHCYHDKLFNQCANVLCPSLQDFEFPQDFDKDCLLFSSLTMKLKELPLH</sequence>
<accession>A0AAE2D9J9</accession>
<comment type="caution">
    <text evidence="2">The sequence shown here is derived from an EMBL/GenBank/DDBJ whole genome shotgun (WGS) entry which is preliminary data.</text>
</comment>
<keyword evidence="1" id="KW-0472">Membrane</keyword>
<feature type="transmembrane region" description="Helical" evidence="1">
    <location>
        <begin position="12"/>
        <end position="37"/>
    </location>
</feature>
<evidence type="ECO:0000313" key="3">
    <source>
        <dbReference type="Proteomes" id="UP001292079"/>
    </source>
</evidence>
<dbReference type="Proteomes" id="UP001292079">
    <property type="component" value="Unassembled WGS sequence"/>
</dbReference>